<evidence type="ECO:0000313" key="2">
    <source>
        <dbReference type="EMBL" id="EXB23150.1"/>
    </source>
</evidence>
<dbReference type="EMBL" id="KE343313">
    <property type="protein sequence ID" value="EXB23150.1"/>
    <property type="molecule type" value="Genomic_DNA"/>
</dbReference>
<keyword evidence="3" id="KW-1185">Reference proteome</keyword>
<proteinExistence type="predicted"/>
<dbReference type="Proteomes" id="UP000030645">
    <property type="component" value="Unassembled WGS sequence"/>
</dbReference>
<name>W9QBR3_9ROSA</name>
<evidence type="ECO:0000313" key="3">
    <source>
        <dbReference type="Proteomes" id="UP000030645"/>
    </source>
</evidence>
<reference evidence="3" key="1">
    <citation type="submission" date="2013-01" db="EMBL/GenBank/DDBJ databases">
        <title>Draft Genome Sequence of a Mulberry Tree, Morus notabilis C.K. Schneid.</title>
        <authorList>
            <person name="He N."/>
            <person name="Zhao S."/>
        </authorList>
    </citation>
    <scope>NUCLEOTIDE SEQUENCE</scope>
</reference>
<feature type="compositionally biased region" description="Basic and acidic residues" evidence="1">
    <location>
        <begin position="41"/>
        <end position="58"/>
    </location>
</feature>
<sequence length="83" mass="9161">MVAGHSPAQAQLQSALPDEDPLDSDRDCPLYRPDLGQSRPDLQDSRSEPHTTLHHDPHQPPSVLVAFPPMLIFVLDFPDLVAT</sequence>
<evidence type="ECO:0000256" key="1">
    <source>
        <dbReference type="SAM" id="MobiDB-lite"/>
    </source>
</evidence>
<feature type="region of interest" description="Disordered" evidence="1">
    <location>
        <begin position="1"/>
        <end position="61"/>
    </location>
</feature>
<dbReference type="AlphaFoldDB" id="W9QBR3"/>
<accession>W9QBR3</accession>
<organism evidence="2 3">
    <name type="scientific">Morus notabilis</name>
    <dbReference type="NCBI Taxonomy" id="981085"/>
    <lineage>
        <taxon>Eukaryota</taxon>
        <taxon>Viridiplantae</taxon>
        <taxon>Streptophyta</taxon>
        <taxon>Embryophyta</taxon>
        <taxon>Tracheophyta</taxon>
        <taxon>Spermatophyta</taxon>
        <taxon>Magnoliopsida</taxon>
        <taxon>eudicotyledons</taxon>
        <taxon>Gunneridae</taxon>
        <taxon>Pentapetalae</taxon>
        <taxon>rosids</taxon>
        <taxon>fabids</taxon>
        <taxon>Rosales</taxon>
        <taxon>Moraceae</taxon>
        <taxon>Moreae</taxon>
        <taxon>Morus</taxon>
    </lineage>
</organism>
<gene>
    <name evidence="2" type="ORF">L484_016167</name>
</gene>
<protein>
    <submittedName>
        <fullName evidence="2">Uncharacterized protein</fullName>
    </submittedName>
</protein>